<dbReference type="InterPro" id="IPR017592">
    <property type="entry name" value="Pilus_assmbl_Flp-typ_CpaB"/>
</dbReference>
<dbReference type="InterPro" id="IPR031571">
    <property type="entry name" value="RcpC_dom"/>
</dbReference>
<name>A0A4Q1S994_9BACT</name>
<reference evidence="2 3" key="1">
    <citation type="journal article" date="2016" name="Int. J. Syst. Evol. Microbiol.">
        <title>Acidipila dinghuensis sp. nov., an acidobacterium isolated from forest soil.</title>
        <authorList>
            <person name="Jiang Y.W."/>
            <person name="Wang J."/>
            <person name="Chen M.H."/>
            <person name="Lv Y.Y."/>
            <person name="Qiu L.H."/>
        </authorList>
    </citation>
    <scope>NUCLEOTIDE SEQUENCE [LARGE SCALE GENOMIC DNA]</scope>
    <source>
        <strain evidence="2 3">DHOF10</strain>
    </source>
</reference>
<dbReference type="AlphaFoldDB" id="A0A4Q1S994"/>
<keyword evidence="3" id="KW-1185">Reference proteome</keyword>
<dbReference type="NCBIfam" id="TIGR03177">
    <property type="entry name" value="pilus_cpaB"/>
    <property type="match status" value="1"/>
</dbReference>
<evidence type="ECO:0000259" key="1">
    <source>
        <dbReference type="SMART" id="SM00858"/>
    </source>
</evidence>
<proteinExistence type="predicted"/>
<dbReference type="RefSeq" id="WP_129209405.1">
    <property type="nucleotide sequence ID" value="NZ_BMGU01000002.1"/>
</dbReference>
<feature type="domain" description="SAF" evidence="1">
    <location>
        <begin position="37"/>
        <end position="99"/>
    </location>
</feature>
<protein>
    <submittedName>
        <fullName evidence="2">Flp pilus assembly protein CpaB</fullName>
    </submittedName>
</protein>
<dbReference type="Pfam" id="PF16976">
    <property type="entry name" value="RcpC"/>
    <property type="match status" value="1"/>
</dbReference>
<gene>
    <name evidence="2" type="primary">cpaB</name>
    <name evidence="2" type="ORF">ESZ00_16340</name>
</gene>
<accession>A0A4Q1S994</accession>
<dbReference type="SMART" id="SM00858">
    <property type="entry name" value="SAF"/>
    <property type="match status" value="1"/>
</dbReference>
<comment type="caution">
    <text evidence="2">The sequence shown here is derived from an EMBL/GenBank/DDBJ whole genome shotgun (WGS) entry which is preliminary data.</text>
</comment>
<dbReference type="Pfam" id="PF08666">
    <property type="entry name" value="SAF"/>
    <property type="match status" value="1"/>
</dbReference>
<sequence length="274" mass="28558">MKTRRLLVALLIAVLVSGIFTLWIAGRLAHAHSGQRLQYYAAAHALDAGSVLAAADIKQIAWPNSMALVGAFVRPQDVIGRVVLFPVAAGQPLLESQLAAPGSGAGLSNKIPPGMRALSLKSDQVVGVAGFLFPGTHVDVLVTYTMPSSAMPVTSTVLQDAEILTAGQKMEPDPQGKPAPVDVVTLLVSPQDAERVVLASAQGRVHFVLRNGTDSAESAAAPIQLASLGQPDAVNRLPQPKAHPHVRAVAATPAPAKYNVQVISGDKSTTESFQ</sequence>
<evidence type="ECO:0000313" key="3">
    <source>
        <dbReference type="Proteomes" id="UP000290253"/>
    </source>
</evidence>
<organism evidence="2 3">
    <name type="scientific">Silvibacterium dinghuense</name>
    <dbReference type="NCBI Taxonomy" id="1560006"/>
    <lineage>
        <taxon>Bacteria</taxon>
        <taxon>Pseudomonadati</taxon>
        <taxon>Acidobacteriota</taxon>
        <taxon>Terriglobia</taxon>
        <taxon>Terriglobales</taxon>
        <taxon>Acidobacteriaceae</taxon>
        <taxon>Silvibacterium</taxon>
    </lineage>
</organism>
<dbReference type="CDD" id="cd11614">
    <property type="entry name" value="SAF_CpaB_FlgA_like"/>
    <property type="match status" value="1"/>
</dbReference>
<dbReference type="InterPro" id="IPR013974">
    <property type="entry name" value="SAF"/>
</dbReference>
<dbReference type="Proteomes" id="UP000290253">
    <property type="component" value="Unassembled WGS sequence"/>
</dbReference>
<evidence type="ECO:0000313" key="2">
    <source>
        <dbReference type="EMBL" id="RXS93636.1"/>
    </source>
</evidence>
<dbReference type="EMBL" id="SDMK01000004">
    <property type="protein sequence ID" value="RXS93636.1"/>
    <property type="molecule type" value="Genomic_DNA"/>
</dbReference>
<dbReference type="OrthoDB" id="163768at2"/>